<dbReference type="EMBL" id="FUWW01000005">
    <property type="protein sequence ID" value="SJZ45528.1"/>
    <property type="molecule type" value="Genomic_DNA"/>
</dbReference>
<accession>A0A1T4KT66</accession>
<sequence>MGTNRTTYTKWESGDSLPNAIQLSKLASIYGKRIDDFYIDYDSLMVGNSLFDKPCGNTFISDLTKQEKVMLAKYRMLSDSDKERINNLIEELRTKN</sequence>
<dbReference type="Gene3D" id="1.10.260.40">
    <property type="entry name" value="lambda repressor-like DNA-binding domains"/>
    <property type="match status" value="1"/>
</dbReference>
<dbReference type="Pfam" id="PF01381">
    <property type="entry name" value="HTH_3"/>
    <property type="match status" value="1"/>
</dbReference>
<proteinExistence type="predicted"/>
<organism evidence="2 3">
    <name type="scientific">Eubacterium coprostanoligenes</name>
    <dbReference type="NCBI Taxonomy" id="290054"/>
    <lineage>
        <taxon>Bacteria</taxon>
        <taxon>Bacillati</taxon>
        <taxon>Bacillota</taxon>
        <taxon>Clostridia</taxon>
        <taxon>Eubacteriales</taxon>
        <taxon>Eubacteriaceae</taxon>
        <taxon>Eubacterium</taxon>
    </lineage>
</organism>
<dbReference type="CDD" id="cd00093">
    <property type="entry name" value="HTH_XRE"/>
    <property type="match status" value="1"/>
</dbReference>
<dbReference type="GO" id="GO:0003677">
    <property type="term" value="F:DNA binding"/>
    <property type="evidence" value="ECO:0007669"/>
    <property type="project" value="InterPro"/>
</dbReference>
<dbReference type="InterPro" id="IPR010982">
    <property type="entry name" value="Lambda_DNA-bd_dom_sf"/>
</dbReference>
<dbReference type="PROSITE" id="PS50943">
    <property type="entry name" value="HTH_CROC1"/>
    <property type="match status" value="1"/>
</dbReference>
<feature type="domain" description="HTH cro/C1-type" evidence="1">
    <location>
        <begin position="1"/>
        <end position="37"/>
    </location>
</feature>
<name>A0A1T4KT66_9FIRM</name>
<dbReference type="InterPro" id="IPR001387">
    <property type="entry name" value="Cro/C1-type_HTH"/>
</dbReference>
<evidence type="ECO:0000259" key="1">
    <source>
        <dbReference type="PROSITE" id="PS50943"/>
    </source>
</evidence>
<evidence type="ECO:0000313" key="2">
    <source>
        <dbReference type="EMBL" id="SJZ45528.1"/>
    </source>
</evidence>
<dbReference type="Proteomes" id="UP000190657">
    <property type="component" value="Unassembled WGS sequence"/>
</dbReference>
<dbReference type="AlphaFoldDB" id="A0A1T4KT66"/>
<dbReference type="SUPFAM" id="SSF47413">
    <property type="entry name" value="lambda repressor-like DNA-binding domains"/>
    <property type="match status" value="1"/>
</dbReference>
<reference evidence="2 3" key="1">
    <citation type="submission" date="2017-02" db="EMBL/GenBank/DDBJ databases">
        <authorList>
            <person name="Peterson S.W."/>
        </authorList>
    </citation>
    <scope>NUCLEOTIDE SEQUENCE [LARGE SCALE GENOMIC DNA]</scope>
    <source>
        <strain evidence="2 3">ATCC 51222</strain>
    </source>
</reference>
<evidence type="ECO:0000313" key="3">
    <source>
        <dbReference type="Proteomes" id="UP000190657"/>
    </source>
</evidence>
<keyword evidence="3" id="KW-1185">Reference proteome</keyword>
<protein>
    <submittedName>
        <fullName evidence="2">Helix-turn-helix</fullName>
    </submittedName>
</protein>
<gene>
    <name evidence="2" type="ORF">SAMN02745114_00587</name>
</gene>